<gene>
    <name evidence="2" type="ORF">TWF102_005881</name>
</gene>
<proteinExistence type="predicted"/>
<evidence type="ECO:0000313" key="2">
    <source>
        <dbReference type="EMBL" id="KAF3112142.1"/>
    </source>
</evidence>
<reference evidence="2 3" key="1">
    <citation type="submission" date="2019-06" db="EMBL/GenBank/DDBJ databases">
        <authorList>
            <person name="Palmer J.M."/>
        </authorList>
    </citation>
    <scope>NUCLEOTIDE SEQUENCE [LARGE SCALE GENOMIC DNA]</scope>
    <source>
        <strain evidence="2 3">TWF102</strain>
    </source>
</reference>
<evidence type="ECO:0000256" key="1">
    <source>
        <dbReference type="SAM" id="MobiDB-lite"/>
    </source>
</evidence>
<organism evidence="2 3">
    <name type="scientific">Orbilia oligospora</name>
    <name type="common">Nematode-trapping fungus</name>
    <name type="synonym">Arthrobotrys oligospora</name>
    <dbReference type="NCBI Taxonomy" id="2813651"/>
    <lineage>
        <taxon>Eukaryota</taxon>
        <taxon>Fungi</taxon>
        <taxon>Dikarya</taxon>
        <taxon>Ascomycota</taxon>
        <taxon>Pezizomycotina</taxon>
        <taxon>Orbiliomycetes</taxon>
        <taxon>Orbiliales</taxon>
        <taxon>Orbiliaceae</taxon>
        <taxon>Orbilia</taxon>
    </lineage>
</organism>
<sequence length="67" mass="7708">MHEGCRDSSAAQNSTPRTRKLREIEPWITMNRDGRQDEGAEGLWASEMRKIANQQENLKRDESAPSH</sequence>
<protein>
    <submittedName>
        <fullName evidence="2">Uncharacterized protein</fullName>
    </submittedName>
</protein>
<dbReference type="EMBL" id="WIQW01000003">
    <property type="protein sequence ID" value="KAF3112142.1"/>
    <property type="molecule type" value="Genomic_DNA"/>
</dbReference>
<accession>A0A7C8JJ65</accession>
<dbReference type="Proteomes" id="UP000475325">
    <property type="component" value="Unassembled WGS sequence"/>
</dbReference>
<comment type="caution">
    <text evidence="2">The sequence shown here is derived from an EMBL/GenBank/DDBJ whole genome shotgun (WGS) entry which is preliminary data.</text>
</comment>
<name>A0A7C8JJ65_ORBOL</name>
<dbReference type="AlphaFoldDB" id="A0A7C8JJ65"/>
<feature type="region of interest" description="Disordered" evidence="1">
    <location>
        <begin position="1"/>
        <end position="46"/>
    </location>
</feature>
<evidence type="ECO:0000313" key="3">
    <source>
        <dbReference type="Proteomes" id="UP000475325"/>
    </source>
</evidence>